<proteinExistence type="predicted"/>
<evidence type="ECO:0000313" key="4">
    <source>
        <dbReference type="EMBL" id="KAK9794903.1"/>
    </source>
</evidence>
<dbReference type="InterPro" id="IPR000408">
    <property type="entry name" value="Reg_chr_condens"/>
</dbReference>
<evidence type="ECO:0000313" key="5">
    <source>
        <dbReference type="Proteomes" id="UP001465755"/>
    </source>
</evidence>
<dbReference type="InterPro" id="IPR052927">
    <property type="entry name" value="DCC_oxidoreductase"/>
</dbReference>
<dbReference type="InterPro" id="IPR058923">
    <property type="entry name" value="RCC1-like_dom"/>
</dbReference>
<dbReference type="GO" id="GO:0015035">
    <property type="term" value="F:protein-disulfide reductase activity"/>
    <property type="evidence" value="ECO:0007669"/>
    <property type="project" value="InterPro"/>
</dbReference>
<evidence type="ECO:0000256" key="2">
    <source>
        <dbReference type="PROSITE-ProRule" id="PRU00235"/>
    </source>
</evidence>
<reference evidence="4 5" key="1">
    <citation type="journal article" date="2024" name="Nat. Commun.">
        <title>Phylogenomics reveals the evolutionary origins of lichenization in chlorophyte algae.</title>
        <authorList>
            <person name="Puginier C."/>
            <person name="Libourel C."/>
            <person name="Otte J."/>
            <person name="Skaloud P."/>
            <person name="Haon M."/>
            <person name="Grisel S."/>
            <person name="Petersen M."/>
            <person name="Berrin J.G."/>
            <person name="Delaux P.M."/>
            <person name="Dal Grande F."/>
            <person name="Keller J."/>
        </authorList>
    </citation>
    <scope>NUCLEOTIDE SEQUENCE [LARGE SCALE GENOMIC DNA]</scope>
    <source>
        <strain evidence="4 5">SAG 2036</strain>
    </source>
</reference>
<feature type="repeat" description="RCC1" evidence="2">
    <location>
        <begin position="32"/>
        <end position="83"/>
    </location>
</feature>
<organism evidence="4 5">
    <name type="scientific">Symbiochloris irregularis</name>
    <dbReference type="NCBI Taxonomy" id="706552"/>
    <lineage>
        <taxon>Eukaryota</taxon>
        <taxon>Viridiplantae</taxon>
        <taxon>Chlorophyta</taxon>
        <taxon>core chlorophytes</taxon>
        <taxon>Trebouxiophyceae</taxon>
        <taxon>Trebouxiales</taxon>
        <taxon>Trebouxiaceae</taxon>
        <taxon>Symbiochloris</taxon>
    </lineage>
</organism>
<feature type="domain" description="RCC1-like" evidence="3">
    <location>
        <begin position="33"/>
        <end position="254"/>
    </location>
</feature>
<sequence>MSIASGDLSGLLHRHSTFLLSGVRSISSSGHLKLLSFGSNAQGALGLDSLTDALEPEQVPLQASGPISHVAAGDYHSLATLADGSVWTWGRNSEGQLGHTASSTSPTYVPKPVQGLPAQVACGWGHALALLGDGTVVSWGYAANGRLGHSLDLAAQGSQDITPDDCIWEPKPVPWLSNICQVACTHDSSVALAADGSLHTFGANDLSQLGRDNDITELGSSSSLVRDANGEELKFAKVAAGLGHSLALARDGRLGTATTPRPSVSLCLQVRAAASSSQAVGSSAADLFTTDKRPIILYDGVCNMCNGGVNAVLNTDDKGAFRLAALQSETGKRLLAHCGRARDDISSIVLVEENRCHIKSDAILKIGQGLNLPIAALATLASPLPGPLRDVAYDQIAKNRYNIFGKTDRLRTTDQRFEERFIS</sequence>
<dbReference type="SUPFAM" id="SSF50985">
    <property type="entry name" value="RCC1/BLIP-II"/>
    <property type="match status" value="1"/>
</dbReference>
<protein>
    <recommendedName>
        <fullName evidence="3">RCC1-like domain-containing protein</fullName>
    </recommendedName>
</protein>
<dbReference type="PANTHER" id="PTHR33639:SF2">
    <property type="entry name" value="DUF393 DOMAIN-CONTAINING PROTEIN"/>
    <property type="match status" value="1"/>
</dbReference>
<keyword evidence="1" id="KW-0677">Repeat</keyword>
<evidence type="ECO:0000259" key="3">
    <source>
        <dbReference type="Pfam" id="PF25390"/>
    </source>
</evidence>
<feature type="repeat" description="RCC1" evidence="2">
    <location>
        <begin position="134"/>
        <end position="195"/>
    </location>
</feature>
<dbReference type="Pfam" id="PF04134">
    <property type="entry name" value="DCC1-like"/>
    <property type="match status" value="1"/>
</dbReference>
<feature type="repeat" description="RCC1" evidence="2">
    <location>
        <begin position="196"/>
        <end position="251"/>
    </location>
</feature>
<evidence type="ECO:0000256" key="1">
    <source>
        <dbReference type="ARBA" id="ARBA00022737"/>
    </source>
</evidence>
<dbReference type="EMBL" id="JALJOQ010000134">
    <property type="protein sequence ID" value="KAK9794903.1"/>
    <property type="molecule type" value="Genomic_DNA"/>
</dbReference>
<comment type="caution">
    <text evidence="4">The sequence shown here is derived from an EMBL/GenBank/DDBJ whole genome shotgun (WGS) entry which is preliminary data.</text>
</comment>
<dbReference type="Proteomes" id="UP001465755">
    <property type="component" value="Unassembled WGS sequence"/>
</dbReference>
<feature type="repeat" description="RCC1" evidence="2">
    <location>
        <begin position="84"/>
        <end position="133"/>
    </location>
</feature>
<dbReference type="InterPro" id="IPR007263">
    <property type="entry name" value="DCC1-like"/>
</dbReference>
<accession>A0AAW1NT78</accession>
<dbReference type="PRINTS" id="PR00633">
    <property type="entry name" value="RCCNDNSATION"/>
</dbReference>
<dbReference type="Gene3D" id="2.130.10.30">
    <property type="entry name" value="Regulator of chromosome condensation 1/beta-lactamase-inhibitor protein II"/>
    <property type="match status" value="1"/>
</dbReference>
<dbReference type="AlphaFoldDB" id="A0AAW1NT78"/>
<dbReference type="PANTHER" id="PTHR33639">
    <property type="entry name" value="THIOL-DISULFIDE OXIDOREDUCTASE DCC"/>
    <property type="match status" value="1"/>
</dbReference>
<dbReference type="PROSITE" id="PS00626">
    <property type="entry name" value="RCC1_2"/>
    <property type="match status" value="1"/>
</dbReference>
<keyword evidence="5" id="KW-1185">Reference proteome</keyword>
<dbReference type="PROSITE" id="PS50012">
    <property type="entry name" value="RCC1_3"/>
    <property type="match status" value="4"/>
</dbReference>
<name>A0AAW1NT78_9CHLO</name>
<dbReference type="Pfam" id="PF25390">
    <property type="entry name" value="WD40_RLD"/>
    <property type="match status" value="1"/>
</dbReference>
<dbReference type="InterPro" id="IPR009091">
    <property type="entry name" value="RCC1/BLIP-II"/>
</dbReference>
<gene>
    <name evidence="4" type="ORF">WJX73_002169</name>
</gene>